<reference evidence="2 3" key="1">
    <citation type="journal article" date="2018" name="Nat. Ecol. Evol.">
        <title>Pezizomycetes genomes reveal the molecular basis of ectomycorrhizal truffle lifestyle.</title>
        <authorList>
            <person name="Murat C."/>
            <person name="Payen T."/>
            <person name="Noel B."/>
            <person name="Kuo A."/>
            <person name="Morin E."/>
            <person name="Chen J."/>
            <person name="Kohler A."/>
            <person name="Krizsan K."/>
            <person name="Balestrini R."/>
            <person name="Da Silva C."/>
            <person name="Montanini B."/>
            <person name="Hainaut M."/>
            <person name="Levati E."/>
            <person name="Barry K.W."/>
            <person name="Belfiori B."/>
            <person name="Cichocki N."/>
            <person name="Clum A."/>
            <person name="Dockter R.B."/>
            <person name="Fauchery L."/>
            <person name="Guy J."/>
            <person name="Iotti M."/>
            <person name="Le Tacon F."/>
            <person name="Lindquist E.A."/>
            <person name="Lipzen A."/>
            <person name="Malagnac F."/>
            <person name="Mello A."/>
            <person name="Molinier V."/>
            <person name="Miyauchi S."/>
            <person name="Poulain J."/>
            <person name="Riccioni C."/>
            <person name="Rubini A."/>
            <person name="Sitrit Y."/>
            <person name="Splivallo R."/>
            <person name="Traeger S."/>
            <person name="Wang M."/>
            <person name="Zifcakova L."/>
            <person name="Wipf D."/>
            <person name="Zambonelli A."/>
            <person name="Paolocci F."/>
            <person name="Nowrousian M."/>
            <person name="Ottonello S."/>
            <person name="Baldrian P."/>
            <person name="Spatafora J.W."/>
            <person name="Henrissat B."/>
            <person name="Nagy L.G."/>
            <person name="Aury J.M."/>
            <person name="Wincker P."/>
            <person name="Grigoriev I.V."/>
            <person name="Bonfante P."/>
            <person name="Martin F.M."/>
        </authorList>
    </citation>
    <scope>NUCLEOTIDE SEQUENCE [LARGE SCALE GENOMIC DNA]</scope>
    <source>
        <strain evidence="2 3">120613-1</strain>
    </source>
</reference>
<evidence type="ECO:0000256" key="1">
    <source>
        <dbReference type="SAM" id="Phobius"/>
    </source>
</evidence>
<proteinExistence type="predicted"/>
<dbReference type="AlphaFoldDB" id="A0A3N4JWG5"/>
<keyword evidence="3" id="KW-1185">Reference proteome</keyword>
<gene>
    <name evidence="2" type="ORF">L873DRAFT_769309</name>
</gene>
<evidence type="ECO:0000313" key="2">
    <source>
        <dbReference type="EMBL" id="RPB00481.1"/>
    </source>
</evidence>
<feature type="transmembrane region" description="Helical" evidence="1">
    <location>
        <begin position="56"/>
        <end position="78"/>
    </location>
</feature>
<keyword evidence="1" id="KW-0472">Membrane</keyword>
<dbReference type="EMBL" id="ML120379">
    <property type="protein sequence ID" value="RPB00481.1"/>
    <property type="molecule type" value="Genomic_DNA"/>
</dbReference>
<feature type="transmembrane region" description="Helical" evidence="1">
    <location>
        <begin position="217"/>
        <end position="250"/>
    </location>
</feature>
<organism evidence="2 3">
    <name type="scientific">Choiromyces venosus 120613-1</name>
    <dbReference type="NCBI Taxonomy" id="1336337"/>
    <lineage>
        <taxon>Eukaryota</taxon>
        <taxon>Fungi</taxon>
        <taxon>Dikarya</taxon>
        <taxon>Ascomycota</taxon>
        <taxon>Pezizomycotina</taxon>
        <taxon>Pezizomycetes</taxon>
        <taxon>Pezizales</taxon>
        <taxon>Tuberaceae</taxon>
        <taxon>Choiromyces</taxon>
    </lineage>
</organism>
<dbReference type="Proteomes" id="UP000276215">
    <property type="component" value="Unassembled WGS sequence"/>
</dbReference>
<feature type="transmembrane region" description="Helical" evidence="1">
    <location>
        <begin position="124"/>
        <end position="143"/>
    </location>
</feature>
<keyword evidence="1" id="KW-0812">Transmembrane</keyword>
<sequence length="252" mass="30773">MHNYLRFYGGISYFSLHLFHFSWFYSFFLDSCYFRFPMIYLRFFDSIIYHSIPFPFNALVSVCFFYFFNLFFLFNYLIGCATIVEAPIGFDINSFYCSSIFFSFYVIVFLLSVYFFISSSLPFLVCILFLFLLFEFILLQWTFYYLNFYNSLSRYNYLNWWVTMVVVCIDFYSNLFSYFPFFFFFLLSFSFFPLFLFSPFPPSPSGFLLFSYLWYSYFYFIFLCLLFFCFPSFSVICFVICCLVGFAFLVWI</sequence>
<keyword evidence="1" id="KW-1133">Transmembrane helix</keyword>
<feature type="transmembrane region" description="Helical" evidence="1">
    <location>
        <begin position="98"/>
        <end position="117"/>
    </location>
</feature>
<name>A0A3N4JWG5_9PEZI</name>
<evidence type="ECO:0000313" key="3">
    <source>
        <dbReference type="Proteomes" id="UP000276215"/>
    </source>
</evidence>
<feature type="transmembrane region" description="Helical" evidence="1">
    <location>
        <begin position="179"/>
        <end position="197"/>
    </location>
</feature>
<accession>A0A3N4JWG5</accession>
<protein>
    <submittedName>
        <fullName evidence="2">Uncharacterized protein</fullName>
    </submittedName>
</protein>